<proteinExistence type="predicted"/>
<dbReference type="AlphaFoldDB" id="A0A0F0CK77"/>
<comment type="caution">
    <text evidence="1">The sequence shown here is derived from an EMBL/GenBank/DDBJ whole genome shotgun (WGS) entry which is preliminary data.</text>
</comment>
<dbReference type="EMBL" id="JYNY01000514">
    <property type="protein sequence ID" value="KJJ83652.1"/>
    <property type="molecule type" value="Genomic_DNA"/>
</dbReference>
<name>A0A0F0CK77_9BACT</name>
<sequence length="42" mass="5080">MRNRLAHENFASFPVEQSVEDIYTLYKKAFKFVRQWSNELAD</sequence>
<evidence type="ECO:0000313" key="2">
    <source>
        <dbReference type="Proteomes" id="UP000033428"/>
    </source>
</evidence>
<protein>
    <recommendedName>
        <fullName evidence="3">RiboL-PSP-HEPN domain-containing protein</fullName>
    </recommendedName>
</protein>
<evidence type="ECO:0008006" key="3">
    <source>
        <dbReference type="Google" id="ProtNLM"/>
    </source>
</evidence>
<dbReference type="Proteomes" id="UP000033428">
    <property type="component" value="Unassembled WGS sequence"/>
</dbReference>
<keyword evidence="2" id="KW-1185">Reference proteome</keyword>
<evidence type="ECO:0000313" key="1">
    <source>
        <dbReference type="EMBL" id="KJJ83652.1"/>
    </source>
</evidence>
<gene>
    <name evidence="1" type="ORF">OMAG_002480</name>
</gene>
<reference evidence="1 2" key="1">
    <citation type="submission" date="2015-02" db="EMBL/GenBank/DDBJ databases">
        <title>Single-cell genomics of uncultivated deep-branching MTB reveals a conserved set of magnetosome genes.</title>
        <authorList>
            <person name="Kolinko S."/>
            <person name="Richter M."/>
            <person name="Glockner F.O."/>
            <person name="Brachmann A."/>
            <person name="Schuler D."/>
        </authorList>
    </citation>
    <scope>NUCLEOTIDE SEQUENCE [LARGE SCALE GENOMIC DNA]</scope>
    <source>
        <strain evidence="1">SKK-01</strain>
    </source>
</reference>
<accession>A0A0F0CK77</accession>
<feature type="non-terminal residue" evidence="1">
    <location>
        <position position="42"/>
    </location>
</feature>
<organism evidence="1 2">
    <name type="scientific">Candidatus Omnitrophus magneticus</name>
    <dbReference type="NCBI Taxonomy" id="1609969"/>
    <lineage>
        <taxon>Bacteria</taxon>
        <taxon>Pseudomonadati</taxon>
        <taxon>Candidatus Omnitrophota</taxon>
        <taxon>Candidatus Omnitrophus</taxon>
    </lineage>
</organism>